<evidence type="ECO:0000313" key="3">
    <source>
        <dbReference type="EMBL" id="CAF0776895.1"/>
    </source>
</evidence>
<dbReference type="EMBL" id="CAJNOJ010000151">
    <property type="protein sequence ID" value="CAF1205528.1"/>
    <property type="molecule type" value="Genomic_DNA"/>
</dbReference>
<evidence type="ECO:0000313" key="6">
    <source>
        <dbReference type="Proteomes" id="UP000663852"/>
    </source>
</evidence>
<reference evidence="4" key="1">
    <citation type="submission" date="2021-02" db="EMBL/GenBank/DDBJ databases">
        <authorList>
            <person name="Nowell W R."/>
        </authorList>
    </citation>
    <scope>NUCLEOTIDE SEQUENCE</scope>
</reference>
<dbReference type="PROSITE" id="PS50041">
    <property type="entry name" value="C_TYPE_LECTIN_2"/>
    <property type="match status" value="1"/>
</dbReference>
<dbReference type="InterPro" id="IPR016187">
    <property type="entry name" value="CTDL_fold"/>
</dbReference>
<accession>A0A814WS65</accession>
<feature type="signal peptide" evidence="1">
    <location>
        <begin position="1"/>
        <end position="15"/>
    </location>
</feature>
<keyword evidence="1" id="KW-0732">Signal</keyword>
<sequence length="628" mass="73035">MRNLLILLLITVVSATEHWFVFDQYQFQGFFTPLFTLTTKQQEQKYLSFALSSYDRSIAVDIETRHPNGTVKQREQSIKLNIERADLLYNSVNHMIFVAIRDGIKLETYINCKLIDSYFLYSTIVFDDKSPIYKVENVSDYVEHHEVETPQEVFEIYSCKPMQTNQVLENRTTTIIARPLIRKMQHVIEKVQRRKLRSRRHNQQQTPSSDSFTIIYKIHIDKINTTKAIFSIPQLKFQILYYPNEHLFHIRFNNENRTQFVLYADKSTDRIYSPNTTLVLFLHVTSTMISCYVNCELTDQEFISDSSYIESFIRQIKDQNQYEYNRQSTLILFNKSIEQIGANFFCLKLDKKSEELLPDKYALRKFATALDILVNSLDSPVNYENFGQTSTQSTIQNVSAVNIPSINTYGSLRAPSSNPNLESTTLSLNSAKACSLDADCDGERTSMTCQSGSCLCPKRLFWSTSLHRCITCHDLLIGNRCFRLSNHKSTWSEANENCEDDNTIDEGQEYTMKLASNLNRTDIQYLKESFTQENDNDQTDYVYWIGATSQFDKKKSNYRTRRQLPTAVFRWYDNGEVAQLNQHDIWCSQTEYMSLATISNNELCVSVTSCGLYADDCQRNYRFLCEAV</sequence>
<protein>
    <recommendedName>
        <fullName evidence="2">C-type lectin domain-containing protein</fullName>
    </recommendedName>
</protein>
<comment type="caution">
    <text evidence="4">The sequence shown here is derived from an EMBL/GenBank/DDBJ whole genome shotgun (WGS) entry which is preliminary data.</text>
</comment>
<evidence type="ECO:0000313" key="4">
    <source>
        <dbReference type="EMBL" id="CAF1205528.1"/>
    </source>
</evidence>
<organism evidence="4 6">
    <name type="scientific">Adineta ricciae</name>
    <name type="common">Rotifer</name>
    <dbReference type="NCBI Taxonomy" id="249248"/>
    <lineage>
        <taxon>Eukaryota</taxon>
        <taxon>Metazoa</taxon>
        <taxon>Spiralia</taxon>
        <taxon>Gnathifera</taxon>
        <taxon>Rotifera</taxon>
        <taxon>Eurotatoria</taxon>
        <taxon>Bdelloidea</taxon>
        <taxon>Adinetida</taxon>
        <taxon>Adinetidae</taxon>
        <taxon>Adineta</taxon>
    </lineage>
</organism>
<evidence type="ECO:0000256" key="1">
    <source>
        <dbReference type="SAM" id="SignalP"/>
    </source>
</evidence>
<evidence type="ECO:0000313" key="5">
    <source>
        <dbReference type="Proteomes" id="UP000663828"/>
    </source>
</evidence>
<proteinExistence type="predicted"/>
<dbReference type="InterPro" id="IPR016186">
    <property type="entry name" value="C-type_lectin-like/link_sf"/>
</dbReference>
<dbReference type="InterPro" id="IPR001304">
    <property type="entry name" value="C-type_lectin-like"/>
</dbReference>
<dbReference type="EMBL" id="CAJNOR010000056">
    <property type="protein sequence ID" value="CAF0776895.1"/>
    <property type="molecule type" value="Genomic_DNA"/>
</dbReference>
<evidence type="ECO:0000259" key="2">
    <source>
        <dbReference type="PROSITE" id="PS50041"/>
    </source>
</evidence>
<feature type="domain" description="C-type lectin" evidence="2">
    <location>
        <begin position="477"/>
        <end position="626"/>
    </location>
</feature>
<feature type="chain" id="PRO_5035603675" description="C-type lectin domain-containing protein" evidence="1">
    <location>
        <begin position="16"/>
        <end position="628"/>
    </location>
</feature>
<dbReference type="Gene3D" id="3.10.100.10">
    <property type="entry name" value="Mannose-Binding Protein A, subunit A"/>
    <property type="match status" value="1"/>
</dbReference>
<gene>
    <name evidence="4" type="ORF">EDS130_LOCUS25607</name>
    <name evidence="3" type="ORF">XAT740_LOCUS1756</name>
</gene>
<dbReference type="Proteomes" id="UP000663852">
    <property type="component" value="Unassembled WGS sequence"/>
</dbReference>
<name>A0A814WS65_ADIRI</name>
<dbReference type="SMART" id="SM00034">
    <property type="entry name" value="CLECT"/>
    <property type="match status" value="1"/>
</dbReference>
<keyword evidence="5" id="KW-1185">Reference proteome</keyword>
<dbReference type="OrthoDB" id="9994724at2759"/>
<dbReference type="AlphaFoldDB" id="A0A814WS65"/>
<dbReference type="CDD" id="cd00037">
    <property type="entry name" value="CLECT"/>
    <property type="match status" value="1"/>
</dbReference>
<dbReference type="Proteomes" id="UP000663828">
    <property type="component" value="Unassembled WGS sequence"/>
</dbReference>
<dbReference type="SUPFAM" id="SSF56436">
    <property type="entry name" value="C-type lectin-like"/>
    <property type="match status" value="1"/>
</dbReference>